<accession>A0AAX0IZB2</accession>
<dbReference type="Proteomes" id="UP000186159">
    <property type="component" value="Unassembled WGS sequence"/>
</dbReference>
<dbReference type="RefSeq" id="WP_014319508.1">
    <property type="nucleotide sequence ID" value="NZ_LJXR01000024.1"/>
</dbReference>
<dbReference type="InterPro" id="IPR016888">
    <property type="entry name" value="UCP028498"/>
</dbReference>
<protein>
    <recommendedName>
        <fullName evidence="3">DUF2255 domain-containing protein</fullName>
    </recommendedName>
</protein>
<organism evidence="1 2">
    <name type="scientific">Corynebacterium diphtheriae bv. gravis</name>
    <dbReference type="NCBI Taxonomy" id="1720349"/>
    <lineage>
        <taxon>Bacteria</taxon>
        <taxon>Bacillati</taxon>
        <taxon>Actinomycetota</taxon>
        <taxon>Actinomycetes</taxon>
        <taxon>Mycobacteriales</taxon>
        <taxon>Corynebacteriaceae</taxon>
        <taxon>Corynebacterium</taxon>
    </lineage>
</organism>
<dbReference type="GeneID" id="29422630"/>
<proteinExistence type="predicted"/>
<evidence type="ECO:0000313" key="1">
    <source>
        <dbReference type="EMBL" id="OKY21452.1"/>
    </source>
</evidence>
<comment type="caution">
    <text evidence="1">The sequence shown here is derived from an EMBL/GenBank/DDBJ whole genome shotgun (WGS) entry which is preliminary data.</text>
</comment>
<reference evidence="1 2" key="1">
    <citation type="submission" date="2015-09" db="EMBL/GenBank/DDBJ databases">
        <title>Genome sequencing of Corynebacterium diphtheriae Bv. Gravis strain DSM 44123.</title>
        <authorList>
            <person name="Sangal V."/>
            <person name="Burkovski A."/>
        </authorList>
    </citation>
    <scope>NUCLEOTIDE SEQUENCE [LARGE SCALE GENOMIC DNA]</scope>
    <source>
        <strain evidence="1 2">DSM 44123</strain>
    </source>
</reference>
<evidence type="ECO:0000313" key="2">
    <source>
        <dbReference type="Proteomes" id="UP000186159"/>
    </source>
</evidence>
<evidence type="ECO:0008006" key="3">
    <source>
        <dbReference type="Google" id="ProtNLM"/>
    </source>
</evidence>
<sequence length="121" mass="13011">MWDKNILAAIDAADDLHIAPLHPDGATHGTPTWIWSVVVDDRLYVRAWNGPRGKWYRAAIAQKAGMIRAAGSDFNVRFEPADAALTPAISAAYESKYAGSSYLPPMMAEGPASACVEILPA</sequence>
<name>A0AAX0IZB2_CORDP</name>
<dbReference type="AlphaFoldDB" id="A0AAX0IZB2"/>
<gene>
    <name evidence="1" type="ORF">AOT42_05650</name>
</gene>
<dbReference type="EMBL" id="LJXR01000024">
    <property type="protein sequence ID" value="OKY21452.1"/>
    <property type="molecule type" value="Genomic_DNA"/>
</dbReference>
<dbReference type="Pfam" id="PF10012">
    <property type="entry name" value="DUF2255"/>
    <property type="match status" value="1"/>
</dbReference>